<dbReference type="Gene3D" id="2.30.29.30">
    <property type="entry name" value="Pleckstrin-homology domain (PH domain)/Phosphotyrosine-binding domain (PTB)"/>
    <property type="match status" value="1"/>
</dbReference>
<dbReference type="SUPFAM" id="SSF50729">
    <property type="entry name" value="PH domain-like"/>
    <property type="match status" value="1"/>
</dbReference>
<dbReference type="RefSeq" id="XP_020428206.1">
    <property type="nucleotide sequence ID" value="XM_020581419.1"/>
</dbReference>
<sequence length="396" mass="44571">MASIFQFSKDGNKEEIVKLLKENSRELLFLKDAYEQTPLHIASFEGHTEIVAIFIKKGSKLDVQDKSGWTPLHCAASAGNFKVCEALISKDPALASVHANDGTTPFHYIVRKWDPVITPKLLAMIVKHNPAIVNIAAENLETPLHNACLKNCINCIQFLLQHNADINRRSKSGDTCLTFAIRAGNKNVVKLLLEHGVDNSSYDSAYQIASEQRMDDVKTMIQQCQQFLKIRSNHSKIYKKGSLNRLQGKLKGWKKNWAVLDGDRIRIYQSEDDCDQHQLEITLKEIEKIATTEEYPSFAHSFAITIKDNPNKVILAADDKVSMAKWILAIDGLKYKFFDSCLNQFLKGAGEWIVEGEVPEPVVFFLSLLRYSRLGSSSKKESDQAVVTSSDPVKQE</sequence>
<dbReference type="PANTHER" id="PTHR24198:SF165">
    <property type="entry name" value="ANKYRIN REPEAT-CONTAINING PROTEIN-RELATED"/>
    <property type="match status" value="1"/>
</dbReference>
<dbReference type="PROSITE" id="PS50297">
    <property type="entry name" value="ANK_REP_REGION"/>
    <property type="match status" value="4"/>
</dbReference>
<dbReference type="AlphaFoldDB" id="D3BRP0"/>
<feature type="repeat" description="ANK" evidence="3">
    <location>
        <begin position="67"/>
        <end position="99"/>
    </location>
</feature>
<keyword evidence="7" id="KW-1185">Reference proteome</keyword>
<feature type="domain" description="PH" evidence="5">
    <location>
        <begin position="236"/>
        <end position="335"/>
    </location>
</feature>
<dbReference type="Proteomes" id="UP000001396">
    <property type="component" value="Unassembled WGS sequence"/>
</dbReference>
<evidence type="ECO:0000313" key="6">
    <source>
        <dbReference type="EMBL" id="EFA76072.1"/>
    </source>
</evidence>
<evidence type="ECO:0000256" key="3">
    <source>
        <dbReference type="PROSITE-ProRule" id="PRU00023"/>
    </source>
</evidence>
<dbReference type="Pfam" id="PF00169">
    <property type="entry name" value="PH"/>
    <property type="match status" value="1"/>
</dbReference>
<dbReference type="InterPro" id="IPR036770">
    <property type="entry name" value="Ankyrin_rpt-contain_sf"/>
</dbReference>
<feature type="region of interest" description="Disordered" evidence="4">
    <location>
        <begin position="376"/>
        <end position="396"/>
    </location>
</feature>
<evidence type="ECO:0000256" key="1">
    <source>
        <dbReference type="ARBA" id="ARBA00022737"/>
    </source>
</evidence>
<dbReference type="InterPro" id="IPR011993">
    <property type="entry name" value="PH-like_dom_sf"/>
</dbReference>
<gene>
    <name evidence="6" type="ORF">PPL_10651</name>
</gene>
<accession>D3BRP0</accession>
<evidence type="ECO:0000313" key="7">
    <source>
        <dbReference type="Proteomes" id="UP000001396"/>
    </source>
</evidence>
<feature type="compositionally biased region" description="Polar residues" evidence="4">
    <location>
        <begin position="385"/>
        <end position="396"/>
    </location>
</feature>
<organism evidence="6 7">
    <name type="scientific">Heterostelium pallidum (strain ATCC 26659 / Pp 5 / PN500)</name>
    <name type="common">Cellular slime mold</name>
    <name type="synonym">Polysphondylium pallidum</name>
    <dbReference type="NCBI Taxonomy" id="670386"/>
    <lineage>
        <taxon>Eukaryota</taxon>
        <taxon>Amoebozoa</taxon>
        <taxon>Evosea</taxon>
        <taxon>Eumycetozoa</taxon>
        <taxon>Dictyostelia</taxon>
        <taxon>Acytosteliales</taxon>
        <taxon>Acytosteliaceae</taxon>
        <taxon>Heterostelium</taxon>
    </lineage>
</organism>
<dbReference type="InterPro" id="IPR001849">
    <property type="entry name" value="PH_domain"/>
</dbReference>
<dbReference type="InterPro" id="IPR002110">
    <property type="entry name" value="Ankyrin_rpt"/>
</dbReference>
<dbReference type="SMART" id="SM00248">
    <property type="entry name" value="ANK"/>
    <property type="match status" value="5"/>
</dbReference>
<dbReference type="InParanoid" id="D3BRP0"/>
<feature type="repeat" description="ANK" evidence="3">
    <location>
        <begin position="139"/>
        <end position="171"/>
    </location>
</feature>
<dbReference type="GeneID" id="31366120"/>
<dbReference type="SMART" id="SM00233">
    <property type="entry name" value="PH"/>
    <property type="match status" value="1"/>
</dbReference>
<dbReference type="STRING" id="670386.D3BRP0"/>
<dbReference type="FunCoup" id="D3BRP0">
    <property type="interactions" value="128"/>
</dbReference>
<keyword evidence="2 3" id="KW-0040">ANK repeat</keyword>
<dbReference type="SUPFAM" id="SSF48403">
    <property type="entry name" value="Ankyrin repeat"/>
    <property type="match status" value="1"/>
</dbReference>
<comment type="caution">
    <text evidence="6">The sequence shown here is derived from an EMBL/GenBank/DDBJ whole genome shotgun (WGS) entry which is preliminary data.</text>
</comment>
<feature type="repeat" description="ANK" evidence="3">
    <location>
        <begin position="172"/>
        <end position="204"/>
    </location>
</feature>
<evidence type="ECO:0000256" key="4">
    <source>
        <dbReference type="SAM" id="MobiDB-lite"/>
    </source>
</evidence>
<feature type="repeat" description="ANK" evidence="3">
    <location>
        <begin position="34"/>
        <end position="66"/>
    </location>
</feature>
<keyword evidence="1" id="KW-0677">Repeat</keyword>
<dbReference type="PROSITE" id="PS50088">
    <property type="entry name" value="ANK_REPEAT"/>
    <property type="match status" value="4"/>
</dbReference>
<dbReference type="PRINTS" id="PR01415">
    <property type="entry name" value="ANKYRIN"/>
</dbReference>
<protein>
    <recommendedName>
        <fullName evidence="5">PH domain-containing protein</fullName>
    </recommendedName>
</protein>
<name>D3BRP0_HETP5</name>
<dbReference type="Pfam" id="PF12796">
    <property type="entry name" value="Ank_2"/>
    <property type="match status" value="2"/>
</dbReference>
<evidence type="ECO:0000256" key="2">
    <source>
        <dbReference type="ARBA" id="ARBA00023043"/>
    </source>
</evidence>
<dbReference type="PROSITE" id="PS50003">
    <property type="entry name" value="PH_DOMAIN"/>
    <property type="match status" value="1"/>
</dbReference>
<dbReference type="EMBL" id="ADBJ01000050">
    <property type="protein sequence ID" value="EFA76072.1"/>
    <property type="molecule type" value="Genomic_DNA"/>
</dbReference>
<reference evidence="6 7" key="1">
    <citation type="journal article" date="2011" name="Genome Res.">
        <title>Phylogeny-wide analysis of social amoeba genomes highlights ancient origins for complex intercellular communication.</title>
        <authorList>
            <person name="Heidel A.J."/>
            <person name="Lawal H.M."/>
            <person name="Felder M."/>
            <person name="Schilde C."/>
            <person name="Helps N.R."/>
            <person name="Tunggal B."/>
            <person name="Rivero F."/>
            <person name="John U."/>
            <person name="Schleicher M."/>
            <person name="Eichinger L."/>
            <person name="Platzer M."/>
            <person name="Noegel A.A."/>
            <person name="Schaap P."/>
            <person name="Gloeckner G."/>
        </authorList>
    </citation>
    <scope>NUCLEOTIDE SEQUENCE [LARGE SCALE GENOMIC DNA]</scope>
    <source>
        <strain evidence="7">ATCC 26659 / Pp 5 / PN500</strain>
    </source>
</reference>
<proteinExistence type="predicted"/>
<dbReference type="PANTHER" id="PTHR24198">
    <property type="entry name" value="ANKYRIN REPEAT AND PROTEIN KINASE DOMAIN-CONTAINING PROTEIN"/>
    <property type="match status" value="1"/>
</dbReference>
<dbReference type="Gene3D" id="1.25.40.20">
    <property type="entry name" value="Ankyrin repeat-containing domain"/>
    <property type="match status" value="1"/>
</dbReference>
<evidence type="ECO:0000259" key="5">
    <source>
        <dbReference type="PROSITE" id="PS50003"/>
    </source>
</evidence>